<dbReference type="Pfam" id="PF00565">
    <property type="entry name" value="SNase"/>
    <property type="match status" value="1"/>
</dbReference>
<dbReference type="RefSeq" id="WP_221048016.1">
    <property type="nucleotide sequence ID" value="NZ_AP019782.1"/>
</dbReference>
<evidence type="ECO:0000313" key="5">
    <source>
        <dbReference type="Proteomes" id="UP000824988"/>
    </source>
</evidence>
<dbReference type="AlphaFoldDB" id="A0A8D4VKV4"/>
<dbReference type="SMART" id="SM00318">
    <property type="entry name" value="SNc"/>
    <property type="match status" value="1"/>
</dbReference>
<sequence>MRFWFTLGLLLLALQAQAGEWSGKVVGVSDGDTITVMHDGVAERIRLADIDAPEKAQSFGNQSKMSLSGLCFGKQAQVETMTMDRYGRTVGRVRCDGVDANAEQIRRGMAWAYRQYLTDQSLLTMETEAKSARRGLWGDSDPVPPWDYRHGGKPSTANTAPGSDPNQYHLGPRGGCYTITNGETHYVSHSKCR</sequence>
<evidence type="ECO:0000256" key="1">
    <source>
        <dbReference type="SAM" id="MobiDB-lite"/>
    </source>
</evidence>
<dbReference type="PROSITE" id="PS01123">
    <property type="entry name" value="TNASE_1"/>
    <property type="match status" value="1"/>
</dbReference>
<evidence type="ECO:0000259" key="3">
    <source>
        <dbReference type="PROSITE" id="PS50830"/>
    </source>
</evidence>
<feature type="chain" id="PRO_5034815763" description="TNase-like domain-containing protein" evidence="2">
    <location>
        <begin position="19"/>
        <end position="193"/>
    </location>
</feature>
<proteinExistence type="predicted"/>
<protein>
    <recommendedName>
        <fullName evidence="3">TNase-like domain-containing protein</fullName>
    </recommendedName>
</protein>
<name>A0A8D4VKV4_9GAMM</name>
<dbReference type="PROSITE" id="PS50830">
    <property type="entry name" value="TNASE_3"/>
    <property type="match status" value="1"/>
</dbReference>
<dbReference type="InterPro" id="IPR016071">
    <property type="entry name" value="Staphylococal_nuclease_OB-fold"/>
</dbReference>
<dbReference type="GO" id="GO:0004518">
    <property type="term" value="F:nuclease activity"/>
    <property type="evidence" value="ECO:0007669"/>
    <property type="project" value="InterPro"/>
</dbReference>
<dbReference type="InterPro" id="IPR002071">
    <property type="entry name" value="Thermonucl_AS"/>
</dbReference>
<feature type="signal peptide" evidence="2">
    <location>
        <begin position="1"/>
        <end position="18"/>
    </location>
</feature>
<organism evidence="4 5">
    <name type="scientific">Methylogaea oryzae</name>
    <dbReference type="NCBI Taxonomy" id="1295382"/>
    <lineage>
        <taxon>Bacteria</taxon>
        <taxon>Pseudomonadati</taxon>
        <taxon>Pseudomonadota</taxon>
        <taxon>Gammaproteobacteria</taxon>
        <taxon>Methylococcales</taxon>
        <taxon>Methylococcaceae</taxon>
        <taxon>Methylogaea</taxon>
    </lineage>
</organism>
<gene>
    <name evidence="4" type="ORF">MoryE10_03140</name>
</gene>
<evidence type="ECO:0000256" key="2">
    <source>
        <dbReference type="SAM" id="SignalP"/>
    </source>
</evidence>
<dbReference type="PANTHER" id="PTHR12302:SF3">
    <property type="entry name" value="SERINE_THREONINE-PROTEIN KINASE 31"/>
    <property type="match status" value="1"/>
</dbReference>
<feature type="domain" description="TNase-like" evidence="3">
    <location>
        <begin position="19"/>
        <end position="139"/>
    </location>
</feature>
<evidence type="ECO:0000313" key="4">
    <source>
        <dbReference type="EMBL" id="BBL69708.1"/>
    </source>
</evidence>
<dbReference type="EMBL" id="AP019782">
    <property type="protein sequence ID" value="BBL69708.1"/>
    <property type="molecule type" value="Genomic_DNA"/>
</dbReference>
<reference evidence="4" key="1">
    <citation type="submission" date="2019-06" db="EMBL/GenBank/DDBJ databases">
        <title>Complete genome sequence of Methylogaea oryzae strain JCM16910.</title>
        <authorList>
            <person name="Asakawa S."/>
        </authorList>
    </citation>
    <scope>NUCLEOTIDE SEQUENCE</scope>
    <source>
        <strain evidence="4">E10</strain>
    </source>
</reference>
<dbReference type="Proteomes" id="UP000824988">
    <property type="component" value="Chromosome"/>
</dbReference>
<dbReference type="GO" id="GO:0003676">
    <property type="term" value="F:nucleic acid binding"/>
    <property type="evidence" value="ECO:0007669"/>
    <property type="project" value="InterPro"/>
</dbReference>
<dbReference type="KEGG" id="moz:MoryE10_03140"/>
<keyword evidence="5" id="KW-1185">Reference proteome</keyword>
<accession>A0A8D4VKV4</accession>
<dbReference type="PANTHER" id="PTHR12302">
    <property type="entry name" value="EBNA2 BINDING PROTEIN P100"/>
    <property type="match status" value="1"/>
</dbReference>
<feature type="region of interest" description="Disordered" evidence="1">
    <location>
        <begin position="133"/>
        <end position="169"/>
    </location>
</feature>
<feature type="compositionally biased region" description="Polar residues" evidence="1">
    <location>
        <begin position="155"/>
        <end position="166"/>
    </location>
</feature>
<keyword evidence="2" id="KW-0732">Signal</keyword>